<dbReference type="PROSITE" id="PS50977">
    <property type="entry name" value="HTH_TETR_2"/>
    <property type="match status" value="1"/>
</dbReference>
<evidence type="ECO:0000313" key="6">
    <source>
        <dbReference type="Proteomes" id="UP000295783"/>
    </source>
</evidence>
<comment type="caution">
    <text evidence="5">The sequence shown here is derived from an EMBL/GenBank/DDBJ whole genome shotgun (WGS) entry which is preliminary data.</text>
</comment>
<dbReference type="InterPro" id="IPR009057">
    <property type="entry name" value="Homeodomain-like_sf"/>
</dbReference>
<evidence type="ECO:0000256" key="2">
    <source>
        <dbReference type="PROSITE-ProRule" id="PRU00335"/>
    </source>
</evidence>
<dbReference type="PANTHER" id="PTHR30328">
    <property type="entry name" value="TRANSCRIPTIONAL REPRESSOR"/>
    <property type="match status" value="1"/>
</dbReference>
<evidence type="ECO:0000313" key="5">
    <source>
        <dbReference type="EMBL" id="TDQ83215.1"/>
    </source>
</evidence>
<keyword evidence="1 2" id="KW-0238">DNA-binding</keyword>
<protein>
    <submittedName>
        <fullName evidence="5">TetR family transcriptional regulator</fullName>
    </submittedName>
</protein>
<name>A0A4R6WQ24_9PROT</name>
<evidence type="ECO:0000256" key="3">
    <source>
        <dbReference type="SAM" id="MobiDB-lite"/>
    </source>
</evidence>
<dbReference type="PRINTS" id="PR00455">
    <property type="entry name" value="HTHTETR"/>
</dbReference>
<feature type="region of interest" description="Disordered" evidence="3">
    <location>
        <begin position="1"/>
        <end position="49"/>
    </location>
</feature>
<dbReference type="PANTHER" id="PTHR30328:SF54">
    <property type="entry name" value="HTH-TYPE TRANSCRIPTIONAL REPRESSOR SCO4008"/>
    <property type="match status" value="1"/>
</dbReference>
<reference evidence="5 6" key="1">
    <citation type="submission" date="2019-03" db="EMBL/GenBank/DDBJ databases">
        <title>Genomic Encyclopedia of Type Strains, Phase III (KMG-III): the genomes of soil and plant-associated and newly described type strains.</title>
        <authorList>
            <person name="Whitman W."/>
        </authorList>
    </citation>
    <scope>NUCLEOTIDE SEQUENCE [LARGE SCALE GENOMIC DNA]</scope>
    <source>
        <strain evidence="5 6">CGMCC 1.7660</strain>
    </source>
</reference>
<accession>A0A4R6WQ24</accession>
<dbReference type="InterPro" id="IPR036271">
    <property type="entry name" value="Tet_transcr_reg_TetR-rel_C_sf"/>
</dbReference>
<dbReference type="Proteomes" id="UP000295783">
    <property type="component" value="Unassembled WGS sequence"/>
</dbReference>
<dbReference type="Gene3D" id="1.10.357.10">
    <property type="entry name" value="Tetracycline Repressor, domain 2"/>
    <property type="match status" value="1"/>
</dbReference>
<keyword evidence="6" id="KW-1185">Reference proteome</keyword>
<dbReference type="InterPro" id="IPR001647">
    <property type="entry name" value="HTH_TetR"/>
</dbReference>
<evidence type="ECO:0000259" key="4">
    <source>
        <dbReference type="PROSITE" id="PS50977"/>
    </source>
</evidence>
<dbReference type="SUPFAM" id="SSF48498">
    <property type="entry name" value="Tetracyclin repressor-like, C-terminal domain"/>
    <property type="match status" value="1"/>
</dbReference>
<dbReference type="Pfam" id="PF00440">
    <property type="entry name" value="TetR_N"/>
    <property type="match status" value="1"/>
</dbReference>
<dbReference type="SUPFAM" id="SSF46689">
    <property type="entry name" value="Homeodomain-like"/>
    <property type="match status" value="1"/>
</dbReference>
<feature type="domain" description="HTH tetR-type" evidence="4">
    <location>
        <begin position="52"/>
        <end position="112"/>
    </location>
</feature>
<organism evidence="5 6">
    <name type="scientific">Dongia mobilis</name>
    <dbReference type="NCBI Taxonomy" id="578943"/>
    <lineage>
        <taxon>Bacteria</taxon>
        <taxon>Pseudomonadati</taxon>
        <taxon>Pseudomonadota</taxon>
        <taxon>Alphaproteobacteria</taxon>
        <taxon>Rhodospirillales</taxon>
        <taxon>Dongiaceae</taxon>
        <taxon>Dongia</taxon>
    </lineage>
</organism>
<dbReference type="EMBL" id="SNYW01000007">
    <property type="protein sequence ID" value="TDQ83215.1"/>
    <property type="molecule type" value="Genomic_DNA"/>
</dbReference>
<feature type="DNA-binding region" description="H-T-H motif" evidence="2">
    <location>
        <begin position="75"/>
        <end position="94"/>
    </location>
</feature>
<dbReference type="Pfam" id="PF08362">
    <property type="entry name" value="TetR_C_3"/>
    <property type="match status" value="1"/>
</dbReference>
<dbReference type="InterPro" id="IPR050109">
    <property type="entry name" value="HTH-type_TetR-like_transc_reg"/>
</dbReference>
<gene>
    <name evidence="5" type="ORF">A8950_1501</name>
</gene>
<sequence>MGGEQDMNGSTAEEKGIAQHGTTGDGMAQDGMTRSGSGSEAAGTGVRARTRARIEANIRRAAEEVFAEMGFEGASTSLIAKRAGLPKANLHYYFKTKNDLYQFVLRDIIELWLNTAQEIQPDADPATALAHYIAQKIDLARDRPVASRVFANEVLHGAPRFDEFMKRDLKEWVEAKAAIIEGWVAQGCIDPIDPKHLFFMIWATTQTYADFTVQVAAVLGKRELTDADFRIAAAQATRIILKGCGLAEPRED</sequence>
<dbReference type="AlphaFoldDB" id="A0A4R6WQ24"/>
<evidence type="ECO:0000256" key="1">
    <source>
        <dbReference type="ARBA" id="ARBA00023125"/>
    </source>
</evidence>
<dbReference type="Gene3D" id="1.10.10.60">
    <property type="entry name" value="Homeodomain-like"/>
    <property type="match status" value="1"/>
</dbReference>
<proteinExistence type="predicted"/>
<dbReference type="InterPro" id="IPR013573">
    <property type="entry name" value="Tscrpt_reg_YcdC_C"/>
</dbReference>
<dbReference type="GO" id="GO:0045892">
    <property type="term" value="P:negative regulation of DNA-templated transcription"/>
    <property type="evidence" value="ECO:0007669"/>
    <property type="project" value="InterPro"/>
</dbReference>
<dbReference type="GO" id="GO:0003677">
    <property type="term" value="F:DNA binding"/>
    <property type="evidence" value="ECO:0007669"/>
    <property type="project" value="UniProtKB-UniRule"/>
</dbReference>